<name>A0ABX2F5I0_9PSEU</name>
<dbReference type="CDD" id="cd19534">
    <property type="entry name" value="E_NRPS"/>
    <property type="match status" value="1"/>
</dbReference>
<feature type="domain" description="Carrier" evidence="6">
    <location>
        <begin position="234"/>
        <end position="308"/>
    </location>
</feature>
<dbReference type="Pfam" id="PF00668">
    <property type="entry name" value="Condensation"/>
    <property type="match status" value="2"/>
</dbReference>
<dbReference type="InterPro" id="IPR045851">
    <property type="entry name" value="AMP-bd_C_sf"/>
</dbReference>
<evidence type="ECO:0000313" key="7">
    <source>
        <dbReference type="EMBL" id="NRN66608.1"/>
    </source>
</evidence>
<dbReference type="InterPro" id="IPR023213">
    <property type="entry name" value="CAT-like_dom_sf"/>
</dbReference>
<dbReference type="Gene3D" id="3.30.559.30">
    <property type="entry name" value="Nonribosomal peptide synthetase, condensation domain"/>
    <property type="match status" value="2"/>
</dbReference>
<keyword evidence="4" id="KW-0677">Repeat</keyword>
<keyword evidence="8" id="KW-1185">Reference proteome</keyword>
<dbReference type="NCBIfam" id="TIGR01720">
    <property type="entry name" value="NRPS-para261"/>
    <property type="match status" value="1"/>
</dbReference>
<dbReference type="Pfam" id="PF00550">
    <property type="entry name" value="PP-binding"/>
    <property type="match status" value="2"/>
</dbReference>
<feature type="non-terminal residue" evidence="7">
    <location>
        <position position="1"/>
    </location>
</feature>
<evidence type="ECO:0000313" key="8">
    <source>
        <dbReference type="Proteomes" id="UP000763557"/>
    </source>
</evidence>
<proteinExistence type="predicted"/>
<dbReference type="SUPFAM" id="SSF56801">
    <property type="entry name" value="Acetyl-CoA synthetase-like"/>
    <property type="match status" value="2"/>
</dbReference>
<evidence type="ECO:0000259" key="6">
    <source>
        <dbReference type="PROSITE" id="PS50075"/>
    </source>
</evidence>
<dbReference type="InterPro" id="IPR000873">
    <property type="entry name" value="AMP-dep_synth/lig_dom"/>
</dbReference>
<dbReference type="InterPro" id="IPR009081">
    <property type="entry name" value="PP-bd_ACP"/>
</dbReference>
<sequence length="1804" mass="196206">PAAAIRRVLDACPGLMVADVYGPTETTTFATQRPMLSAAEVPEAVPIGRPLDNMRVYVVDDELRPVPEGAQGELFIAGAGVARGYLGRPGLTADRFVADPFGEPGSRMYRTGDVVRWVDGELVFVGRTDDQVKIRGFRIELGEIESAVLRHESVSEAVVVVRTDDGRKRLVAYVVGARIDQAGLRDFLRQSLPDYMVPSAFVTLAKLPLNRNGKVDRRALPEPDWSGAESAYVAPRTHAEHVLTEIWSDLLPVRRVGVEDNFFELGGDSIISIQVVSRARQAGLDLTPKDLFLHPTVAALAANVPHAQRAVIAQGPVTGDVPLTPIQHWFLAGHGNRPGHFDQSVVLEFTAGPDVKALRQALDAIVTHHDALRMRLEWADGEWKQHNPPAEPTDVLRTDEASLVDAHDFDLARGPLVKAVLQGRRLLLTVHHLVVDGVSWRILLEDLDTAYRQLLGGKTVHLGPKTTSFKHWADRLTAHAMAGGFDDELDHWSALPDDKPLPKNREGRNTIGVTKAVTAELDPARTRALLQDVPGVYRTRVDEVLLTALSRVLGQWSGRERVLVDLEGHGREEDLLDGVDLSRTVGWFTTMYPVALDVPRTGWGGALKSVKEQVRAVPRHGIGYGALRYLSDKPVPAESQVSFNYLGQFDWAATSDNSTWQVRGGLQADTAPDAPRAHLLDVVGVVEGGRLTFTWYYSEEIHDESTVRRLADELTGALGEIVEHCARPDAGGRTPSDFPLARLDQAAVDKLAGDGRGVEDIYPLTPMQAGMVFHSLSQQEQGLYHEQITFVLDGVTDVDVLRRAWQHVVDRTPVLRTRVAWEGVAEPLQVVCRDVVLPVRVLDWTGLSEPDRADRLTRLLADDRSTGLDLSVAPLMRLVLARLSGTGVQVVWSFHHLLLDGWSVFQVLSDVFAGHAALAGGRTPALTGRRPFRDYLEWISRRDRQEAEHYWRGVLAGFQAPTPLPYGRHAGPDHASHSVDWIGLELGEEDTERLRDFAQRNGLTVNTVVQGAWALLLSRYGGTSDVVFGTTVSGRPADLPGADAITGIFINTLPLRVEVADDANALDWLRDLQSAQADARRFDFVSLAEMQGWSEVPGGTNLFDSIVVFENYPVSDETAAEHGLRLRDLEAAETTNYSLSLGVRPGARLAIDLGYDSALFDVDTVGQIAAHLTRALEAFAADPRRELAGIDLLTGTERRELVRHTDTTATASAESVSSRFAEQVHRTPDAVAVVTGETSLTYADLDARANRLANRLVEAGVGLEDRVGVLADRSAGLVVAVLAVVKAGGAYLPLDVRAPADRMRTVLSQADAAVLLTDETWAPTAHDVHSGRVMLVAEAAGSADPPVVEPHPGNLVYVEYTSGSTGTPKGVAVRHQDVVALASDPRFQGHERVLVHSPLAFDASTYELWVPLLNGGQVVVAPPGDLDADTLRHLITAHGVTELWLTAGLFRLLAQEWPDCLAGVREVWTGGDVVPAAAVRRVLAACPDLVVVDGYGPTETTTFATSYRMPDGESVPDVVPIGSPLAGIRTYVLDDRLRLVPPGALGELYIAGSGLARGYLGRPGLTAQRFVADPFGTPGDRMYRTGDVVRRSRQGVLEFVGRADDQIKIRGFRLELSEVEAVLAGQPDVGEVVVVAREDEPGHKRLVAYVVPTSPGVQPDSARLRQFTARVLPDYMVPSAFVTLERLPLSANGKLDRAALPVPEAQQRGEYVAPRTDTETVLADIWADALERDRVGAEDNFFELGGDSVRSLLITARANAAFDVTLTPRDVLTTCTVSALAELVEEKVLLELERVAFGDGNAEL</sequence>
<dbReference type="Gene3D" id="3.30.300.30">
    <property type="match status" value="2"/>
</dbReference>
<dbReference type="PANTHER" id="PTHR45527">
    <property type="entry name" value="NONRIBOSOMAL PEPTIDE SYNTHETASE"/>
    <property type="match status" value="1"/>
</dbReference>
<evidence type="ECO:0000256" key="3">
    <source>
        <dbReference type="ARBA" id="ARBA00022553"/>
    </source>
</evidence>
<dbReference type="InterPro" id="IPR001242">
    <property type="entry name" value="Condensation_dom"/>
</dbReference>
<dbReference type="Pfam" id="PF00501">
    <property type="entry name" value="AMP-binding"/>
    <property type="match status" value="2"/>
</dbReference>
<evidence type="ECO:0000256" key="2">
    <source>
        <dbReference type="ARBA" id="ARBA00022450"/>
    </source>
</evidence>
<dbReference type="Pfam" id="PF13193">
    <property type="entry name" value="AMP-binding_C"/>
    <property type="match status" value="2"/>
</dbReference>
<dbReference type="RefSeq" id="WP_173132970.1">
    <property type="nucleotide sequence ID" value="NZ_JAAATY010000011.1"/>
</dbReference>
<dbReference type="InterPro" id="IPR010071">
    <property type="entry name" value="AA_adenyl_dom"/>
</dbReference>
<dbReference type="EMBL" id="JAAATY010000011">
    <property type="protein sequence ID" value="NRN66608.1"/>
    <property type="molecule type" value="Genomic_DNA"/>
</dbReference>
<comment type="caution">
    <text evidence="7">The sequence shown here is derived from an EMBL/GenBank/DDBJ whole genome shotgun (WGS) entry which is preliminary data.</text>
</comment>
<organism evidence="7 8">
    <name type="scientific">Kibdelosporangium persicum</name>
    <dbReference type="NCBI Taxonomy" id="2698649"/>
    <lineage>
        <taxon>Bacteria</taxon>
        <taxon>Bacillati</taxon>
        <taxon>Actinomycetota</taxon>
        <taxon>Actinomycetes</taxon>
        <taxon>Pseudonocardiales</taxon>
        <taxon>Pseudonocardiaceae</taxon>
        <taxon>Kibdelosporangium</taxon>
    </lineage>
</organism>
<protein>
    <submittedName>
        <fullName evidence="7">Non-ribosomal peptide synthetase</fullName>
    </submittedName>
</protein>
<dbReference type="Gene3D" id="1.10.1200.10">
    <property type="entry name" value="ACP-like"/>
    <property type="match status" value="2"/>
</dbReference>
<dbReference type="InterPro" id="IPR006162">
    <property type="entry name" value="Ppantetheine_attach_site"/>
</dbReference>
<comment type="cofactor">
    <cofactor evidence="1">
        <name>pantetheine 4'-phosphate</name>
        <dbReference type="ChEBI" id="CHEBI:47942"/>
    </cofactor>
</comment>
<dbReference type="SMART" id="SM00823">
    <property type="entry name" value="PKS_PP"/>
    <property type="match status" value="2"/>
</dbReference>
<dbReference type="Proteomes" id="UP000763557">
    <property type="component" value="Unassembled WGS sequence"/>
</dbReference>
<dbReference type="CDD" id="cd12117">
    <property type="entry name" value="A_NRPS_Srf_like"/>
    <property type="match status" value="1"/>
</dbReference>
<dbReference type="Gene3D" id="2.30.38.10">
    <property type="entry name" value="Luciferase, Domain 3"/>
    <property type="match status" value="1"/>
</dbReference>
<dbReference type="PANTHER" id="PTHR45527:SF1">
    <property type="entry name" value="FATTY ACID SYNTHASE"/>
    <property type="match status" value="1"/>
</dbReference>
<evidence type="ECO:0000256" key="5">
    <source>
        <dbReference type="ARBA" id="ARBA00023194"/>
    </source>
</evidence>
<dbReference type="NCBIfam" id="TIGR01733">
    <property type="entry name" value="AA-adenyl-dom"/>
    <property type="match status" value="1"/>
</dbReference>
<accession>A0ABX2F5I0</accession>
<dbReference type="CDD" id="cd19543">
    <property type="entry name" value="DCL_NRPS"/>
    <property type="match status" value="1"/>
</dbReference>
<gene>
    <name evidence="7" type="ORF">GC106_38330</name>
</gene>
<dbReference type="PROSITE" id="PS50075">
    <property type="entry name" value="CARRIER"/>
    <property type="match status" value="2"/>
</dbReference>
<keyword evidence="3" id="KW-0597">Phosphoprotein</keyword>
<dbReference type="SUPFAM" id="SSF52777">
    <property type="entry name" value="CoA-dependent acyltransferases"/>
    <property type="match status" value="4"/>
</dbReference>
<dbReference type="InterPro" id="IPR020806">
    <property type="entry name" value="PKS_PP-bd"/>
</dbReference>
<reference evidence="7 8" key="1">
    <citation type="submission" date="2020-01" db="EMBL/GenBank/DDBJ databases">
        <title>Kibdelosporangium persica a novel Actinomycetes from a hot desert in Iran.</title>
        <authorList>
            <person name="Safaei N."/>
            <person name="Zaburannyi N."/>
            <person name="Mueller R."/>
            <person name="Wink J."/>
        </authorList>
    </citation>
    <scope>NUCLEOTIDE SEQUENCE [LARGE SCALE GENOMIC DNA]</scope>
    <source>
        <strain evidence="7 8">4NS15</strain>
    </source>
</reference>
<dbReference type="InterPro" id="IPR036736">
    <property type="entry name" value="ACP-like_sf"/>
</dbReference>
<dbReference type="InterPro" id="IPR010060">
    <property type="entry name" value="NRPS_synth"/>
</dbReference>
<evidence type="ECO:0000256" key="1">
    <source>
        <dbReference type="ARBA" id="ARBA00001957"/>
    </source>
</evidence>
<dbReference type="PROSITE" id="PS00012">
    <property type="entry name" value="PHOSPHOPANTETHEINE"/>
    <property type="match status" value="2"/>
</dbReference>
<dbReference type="SUPFAM" id="SSF47336">
    <property type="entry name" value="ACP-like"/>
    <property type="match status" value="2"/>
</dbReference>
<keyword evidence="5" id="KW-0045">Antibiotic biosynthesis</keyword>
<keyword evidence="2" id="KW-0596">Phosphopantetheine</keyword>
<evidence type="ECO:0000256" key="4">
    <source>
        <dbReference type="ARBA" id="ARBA00022737"/>
    </source>
</evidence>
<dbReference type="InterPro" id="IPR042099">
    <property type="entry name" value="ANL_N_sf"/>
</dbReference>
<dbReference type="Gene3D" id="3.30.559.10">
    <property type="entry name" value="Chloramphenicol acetyltransferase-like domain"/>
    <property type="match status" value="2"/>
</dbReference>
<dbReference type="Gene3D" id="3.40.50.980">
    <property type="match status" value="2"/>
</dbReference>
<feature type="domain" description="Carrier" evidence="6">
    <location>
        <begin position="1713"/>
        <end position="1788"/>
    </location>
</feature>
<dbReference type="Gene3D" id="3.40.50.12780">
    <property type="entry name" value="N-terminal domain of ligase-like"/>
    <property type="match status" value="1"/>
</dbReference>
<dbReference type="InterPro" id="IPR025110">
    <property type="entry name" value="AMP-bd_C"/>
</dbReference>